<evidence type="ECO:0000256" key="3">
    <source>
        <dbReference type="ARBA" id="ARBA00023002"/>
    </source>
</evidence>
<keyword evidence="6" id="KW-1185">Reference proteome</keyword>
<dbReference type="EC" id="1.-.-.-" evidence="5"/>
<evidence type="ECO:0000313" key="6">
    <source>
        <dbReference type="Proteomes" id="UP001323798"/>
    </source>
</evidence>
<protein>
    <submittedName>
        <fullName evidence="5">NAD(P)/FAD-dependent oxidoreductase</fullName>
        <ecNumber evidence="5">1.-.-.-</ecNumber>
    </submittedName>
</protein>
<feature type="domain" description="Amine oxidase" evidence="4">
    <location>
        <begin position="16"/>
        <end position="446"/>
    </location>
</feature>
<proteinExistence type="inferred from homology"/>
<dbReference type="InterPro" id="IPR002937">
    <property type="entry name" value="Amino_oxidase"/>
</dbReference>
<dbReference type="Gene3D" id="3.50.50.60">
    <property type="entry name" value="FAD/NAD(P)-binding domain"/>
    <property type="match status" value="1"/>
</dbReference>
<dbReference type="Proteomes" id="UP001323798">
    <property type="component" value="Chromosome"/>
</dbReference>
<comment type="similarity">
    <text evidence="2">Belongs to the flavin monoamine oxidase family.</text>
</comment>
<evidence type="ECO:0000313" key="5">
    <source>
        <dbReference type="EMBL" id="WPR89031.1"/>
    </source>
</evidence>
<evidence type="ECO:0000259" key="4">
    <source>
        <dbReference type="Pfam" id="PF01593"/>
    </source>
</evidence>
<dbReference type="SUPFAM" id="SSF51905">
    <property type="entry name" value="FAD/NAD(P)-binding domain"/>
    <property type="match status" value="1"/>
</dbReference>
<evidence type="ECO:0000256" key="1">
    <source>
        <dbReference type="ARBA" id="ARBA00001974"/>
    </source>
</evidence>
<accession>A0ABZ0SL75</accession>
<dbReference type="GO" id="GO:0016491">
    <property type="term" value="F:oxidoreductase activity"/>
    <property type="evidence" value="ECO:0007669"/>
    <property type="project" value="UniProtKB-KW"/>
</dbReference>
<dbReference type="PANTHER" id="PTHR43563">
    <property type="entry name" value="AMINE OXIDASE"/>
    <property type="match status" value="1"/>
</dbReference>
<dbReference type="InterPro" id="IPR050703">
    <property type="entry name" value="Flavin_MAO"/>
</dbReference>
<dbReference type="PANTHER" id="PTHR43563:SF1">
    <property type="entry name" value="AMINE OXIDASE [FLAVIN-CONTAINING] B"/>
    <property type="match status" value="1"/>
</dbReference>
<dbReference type="InterPro" id="IPR001613">
    <property type="entry name" value="Flavin_amine_oxidase"/>
</dbReference>
<name>A0ABZ0SL75_9MICO</name>
<dbReference type="InterPro" id="IPR036188">
    <property type="entry name" value="FAD/NAD-bd_sf"/>
</dbReference>
<gene>
    <name evidence="5" type="ORF">SM116_14885</name>
</gene>
<comment type="cofactor">
    <cofactor evidence="1">
        <name>FAD</name>
        <dbReference type="ChEBI" id="CHEBI:57692"/>
    </cofactor>
</comment>
<dbReference type="PRINTS" id="PR00757">
    <property type="entry name" value="AMINEOXDASEF"/>
</dbReference>
<sequence length="459" mass="50319">MTEITRDVVIIGAGAAGLTAANELKKAGLSVAVLEARDRVGGRLWTDVIDGAMLEIGGQWVSPDQDALIETLDELGLETYERYREGDSVYIGEDGTLTRFTGEIFPVKPETEKVIVELIEKLDAMVALVDPDRPWESPDAEALDAISFEEWLRQQTDDTEARENIALFIAGAMLTKPAHAFSTLQALLMAASAGSFSHLVDADFILDKRVVGGLQQVPLLLAERLGDDVHLNAPVRTLHWGDDGVTAEADGITVHARQAVLALAPVLYNRISFVPALPRRQHQMHQHLSMGFVIKVHAVYERPFWREQGLSGTAFSPFELTHEAYDNSNHGDERGTLVGFVSDKNADGVFDLSPQERKERILESLSHYYGPEAKDPVVYYESDWGSEEWTRGAYAASFDLGGLHRYGPDLRAAVGPIQFACSDLAGAGYQHVDGAIRMGRLAAERIVAADRTLLEVAQA</sequence>
<dbReference type="SUPFAM" id="SSF54373">
    <property type="entry name" value="FAD-linked reductases, C-terminal domain"/>
    <property type="match status" value="1"/>
</dbReference>
<dbReference type="Pfam" id="PF01593">
    <property type="entry name" value="Amino_oxidase"/>
    <property type="match status" value="1"/>
</dbReference>
<keyword evidence="3 5" id="KW-0560">Oxidoreductase</keyword>
<dbReference type="RefSeq" id="WP_320941748.1">
    <property type="nucleotide sequence ID" value="NZ_BAABEU010000001.1"/>
</dbReference>
<dbReference type="EMBL" id="CP139368">
    <property type="protein sequence ID" value="WPR89031.1"/>
    <property type="molecule type" value="Genomic_DNA"/>
</dbReference>
<organism evidence="5 6">
    <name type="scientific">Microbacterium rhizosphaerae</name>
    <dbReference type="NCBI Taxonomy" id="1678237"/>
    <lineage>
        <taxon>Bacteria</taxon>
        <taxon>Bacillati</taxon>
        <taxon>Actinomycetota</taxon>
        <taxon>Actinomycetes</taxon>
        <taxon>Micrococcales</taxon>
        <taxon>Microbacteriaceae</taxon>
        <taxon>Microbacterium</taxon>
    </lineage>
</organism>
<evidence type="ECO:0000256" key="2">
    <source>
        <dbReference type="ARBA" id="ARBA00005995"/>
    </source>
</evidence>
<reference evidence="5 6" key="1">
    <citation type="submission" date="2023-11" db="EMBL/GenBank/DDBJ databases">
        <title>Genome sequence of Microbacterium rhizosphaerae KACC 19337.</title>
        <authorList>
            <person name="Choi H."/>
            <person name="Kim S."/>
            <person name="Kim Y."/>
            <person name="Kwon S.-W."/>
            <person name="Heo J."/>
        </authorList>
    </citation>
    <scope>NUCLEOTIDE SEQUENCE [LARGE SCALE GENOMIC DNA]</scope>
    <source>
        <strain evidence="5 6">KACC 19337</strain>
    </source>
</reference>